<reference evidence="10 11" key="1">
    <citation type="submission" date="2022-02" db="EMBL/GenBank/DDBJ databases">
        <title>Uncovering new skin microbiome diversity through culturing and metagenomics.</title>
        <authorList>
            <person name="Conlan S."/>
            <person name="Deming C."/>
            <person name="Nisc Comparative Sequencing Program N."/>
            <person name="Segre J.A."/>
        </authorList>
    </citation>
    <scope>NUCLEOTIDE SEQUENCE [LARGE SCALE GENOMIC DNA]</scope>
    <source>
        <strain evidence="10 11">ACRQZ</strain>
    </source>
</reference>
<evidence type="ECO:0000256" key="5">
    <source>
        <dbReference type="ARBA" id="ARBA00022618"/>
    </source>
</evidence>
<name>A0ABS9Q641_9MICO</name>
<feature type="compositionally biased region" description="Basic and acidic residues" evidence="9">
    <location>
        <begin position="46"/>
        <end position="57"/>
    </location>
</feature>
<accession>A0ABS9Q641</accession>
<evidence type="ECO:0000313" key="10">
    <source>
        <dbReference type="EMBL" id="MCG7322573.1"/>
    </source>
</evidence>
<keyword evidence="7" id="KW-0131">Cell cycle</keyword>
<evidence type="ECO:0000256" key="6">
    <source>
        <dbReference type="ARBA" id="ARBA00023054"/>
    </source>
</evidence>
<organism evidence="10 11">
    <name type="scientific">Arsenicicoccus bolidensis</name>
    <dbReference type="NCBI Taxonomy" id="229480"/>
    <lineage>
        <taxon>Bacteria</taxon>
        <taxon>Bacillati</taxon>
        <taxon>Actinomycetota</taxon>
        <taxon>Actinomycetes</taxon>
        <taxon>Micrococcales</taxon>
        <taxon>Intrasporangiaceae</taxon>
        <taxon>Arsenicicoccus</taxon>
    </lineage>
</organism>
<evidence type="ECO:0000256" key="8">
    <source>
        <dbReference type="ARBA" id="ARBA00031737"/>
    </source>
</evidence>
<dbReference type="EMBL" id="JAKRCV010000039">
    <property type="protein sequence ID" value="MCG7322573.1"/>
    <property type="molecule type" value="Genomic_DNA"/>
</dbReference>
<dbReference type="Gene3D" id="6.10.250.660">
    <property type="match status" value="1"/>
</dbReference>
<feature type="region of interest" description="Disordered" evidence="9">
    <location>
        <begin position="126"/>
        <end position="157"/>
    </location>
</feature>
<feature type="compositionally biased region" description="Low complexity" evidence="9">
    <location>
        <begin position="99"/>
        <end position="110"/>
    </location>
</feature>
<dbReference type="Proteomes" id="UP001521931">
    <property type="component" value="Unassembled WGS sequence"/>
</dbReference>
<dbReference type="InterPro" id="IPR007793">
    <property type="entry name" value="DivIVA_fam"/>
</dbReference>
<comment type="subcellular location">
    <subcellularLocation>
        <location evidence="1">Cytoplasm</location>
    </subcellularLocation>
</comment>
<dbReference type="PANTHER" id="PTHR35794">
    <property type="entry name" value="CELL DIVISION PROTEIN DIVIVA"/>
    <property type="match status" value="1"/>
</dbReference>
<evidence type="ECO:0000256" key="1">
    <source>
        <dbReference type="ARBA" id="ARBA00004496"/>
    </source>
</evidence>
<dbReference type="NCBIfam" id="TIGR03544">
    <property type="entry name" value="DivI1A_domain"/>
    <property type="match status" value="1"/>
</dbReference>
<evidence type="ECO:0000256" key="7">
    <source>
        <dbReference type="ARBA" id="ARBA00023306"/>
    </source>
</evidence>
<dbReference type="PANTHER" id="PTHR35794:SF2">
    <property type="entry name" value="CELL DIVISION PROTEIN DIVIVA"/>
    <property type="match status" value="1"/>
</dbReference>
<dbReference type="InterPro" id="IPR019933">
    <property type="entry name" value="DivIVA_domain"/>
</dbReference>
<comment type="caution">
    <text evidence="10">The sequence shown here is derived from an EMBL/GenBank/DDBJ whole genome shotgun (WGS) entry which is preliminary data.</text>
</comment>
<evidence type="ECO:0000313" key="11">
    <source>
        <dbReference type="Proteomes" id="UP001521931"/>
    </source>
</evidence>
<keyword evidence="6" id="KW-0175">Coiled coil</keyword>
<evidence type="ECO:0000256" key="2">
    <source>
        <dbReference type="ARBA" id="ARBA00009008"/>
    </source>
</evidence>
<comment type="similarity">
    <text evidence="2">Belongs to the DivIVA family.</text>
</comment>
<evidence type="ECO:0000256" key="4">
    <source>
        <dbReference type="ARBA" id="ARBA00022490"/>
    </source>
</evidence>
<feature type="region of interest" description="Disordered" evidence="9">
    <location>
        <begin position="46"/>
        <end position="112"/>
    </location>
</feature>
<dbReference type="Pfam" id="PF05103">
    <property type="entry name" value="DivIVA"/>
    <property type="match status" value="1"/>
</dbReference>
<proteinExistence type="inferred from homology"/>
<evidence type="ECO:0000256" key="9">
    <source>
        <dbReference type="SAM" id="MobiDB-lite"/>
    </source>
</evidence>
<sequence length="307" mass="34166">MALTPDDVLKKSFGATQFRRGYDEREVDDFLDEVVSELRDLIAERDDYKRKYEETARSKGQTPVPAKGRAAAAPSAELDKLRAEVAAANKRADDATRQSTADGGATSAAARTEVTQLRQRLQAVEKDLESTRTELTKARSAAQQAQQAKAPEKSGDADEAAGLIALAQRLHDEHVAKGKAEHERLLTEARQQRETLISEGTRKREELVTTAQRRHDELVAEGQERHKKLIADGTTQHETMIGEATKQRESILATLVTEKATLEQAVASLRAYEVSYRDSIKTFLTTQLQEVEQARLAPEQQQPPQQR</sequence>
<evidence type="ECO:0000256" key="3">
    <source>
        <dbReference type="ARBA" id="ARBA00018787"/>
    </source>
</evidence>
<feature type="compositionally biased region" description="Basic and acidic residues" evidence="9">
    <location>
        <begin position="126"/>
        <end position="137"/>
    </location>
</feature>
<keyword evidence="5" id="KW-0132">Cell division</keyword>
<gene>
    <name evidence="10" type="ORF">MHL29_11865</name>
</gene>
<keyword evidence="11" id="KW-1185">Reference proteome</keyword>
<protein>
    <recommendedName>
        <fullName evidence="3">Cell wall synthesis protein Wag31</fullName>
    </recommendedName>
    <alternativeName>
        <fullName evidence="8">Antigen 84</fullName>
    </alternativeName>
</protein>
<dbReference type="RefSeq" id="WP_239264832.1">
    <property type="nucleotide sequence ID" value="NZ_DAMDMH010000039.1"/>
</dbReference>
<keyword evidence="4" id="KW-0963">Cytoplasm</keyword>
<feature type="compositionally biased region" description="Low complexity" evidence="9">
    <location>
        <begin position="63"/>
        <end position="76"/>
    </location>
</feature>